<proteinExistence type="predicted"/>
<keyword evidence="1" id="KW-1133">Transmembrane helix</keyword>
<evidence type="ECO:0000313" key="2">
    <source>
        <dbReference type="EMBL" id="SVA64330.1"/>
    </source>
</evidence>
<keyword evidence="1" id="KW-0812">Transmembrane</keyword>
<dbReference type="EMBL" id="UINC01015240">
    <property type="protein sequence ID" value="SVA64330.1"/>
    <property type="molecule type" value="Genomic_DNA"/>
</dbReference>
<keyword evidence="1" id="KW-0472">Membrane</keyword>
<gene>
    <name evidence="2" type="ORF">METZ01_LOCUS117184</name>
</gene>
<accession>A0A381XIB2</accession>
<feature type="transmembrane region" description="Helical" evidence="1">
    <location>
        <begin position="33"/>
        <end position="58"/>
    </location>
</feature>
<reference evidence="2" key="1">
    <citation type="submission" date="2018-05" db="EMBL/GenBank/DDBJ databases">
        <authorList>
            <person name="Lanie J.A."/>
            <person name="Ng W.-L."/>
            <person name="Kazmierczak K.M."/>
            <person name="Andrzejewski T.M."/>
            <person name="Davidsen T.M."/>
            <person name="Wayne K.J."/>
            <person name="Tettelin H."/>
            <person name="Glass J.I."/>
            <person name="Rusch D."/>
            <person name="Podicherti R."/>
            <person name="Tsui H.-C.T."/>
            <person name="Winkler M.E."/>
        </authorList>
    </citation>
    <scope>NUCLEOTIDE SEQUENCE</scope>
</reference>
<evidence type="ECO:0000256" key="1">
    <source>
        <dbReference type="SAM" id="Phobius"/>
    </source>
</evidence>
<protein>
    <submittedName>
        <fullName evidence="2">Uncharacterized protein</fullName>
    </submittedName>
</protein>
<organism evidence="2">
    <name type="scientific">marine metagenome</name>
    <dbReference type="NCBI Taxonomy" id="408172"/>
    <lineage>
        <taxon>unclassified sequences</taxon>
        <taxon>metagenomes</taxon>
        <taxon>ecological metagenomes</taxon>
    </lineage>
</organism>
<name>A0A381XIB2_9ZZZZ</name>
<dbReference type="AlphaFoldDB" id="A0A381XIB2"/>
<sequence length="76" mass="8273">MLLLALVMFLCPNAIEACAVCFGAPDSPMTKGMQWGIASLIFILVPVLGGVGGFFVFLSRRGKVYAQFEDPELFKE</sequence>